<accession>A0AAW2DC24</accession>
<dbReference type="InterPro" id="IPR045249">
    <property type="entry name" value="HARBI1-like"/>
</dbReference>
<feature type="domain" description="DUF8040" evidence="9">
    <location>
        <begin position="40"/>
        <end position="113"/>
    </location>
</feature>
<keyword evidence="5" id="KW-0479">Metal-binding</keyword>
<sequence length="325" mass="36585">MADFDSDYDDSNIKLEIATAYIQLCIEHVQKYYMKHPMCTSILSGKSYVKEVLEGNPQVCYDIFRMDKHIFKHLCNELRRLHLLEEDTGIVLAEESVGTLLFIVGHNTDFRLLPTACNILLRPFEGGFSVHCRLSMHWDVSSFGLTMMQLSFLIHFAEITNIIHGLRYDIILKCVGAIDGTHINASAPSSRTTAFRDRRSDITQNVMSACNFDIRFTYVHAGWEESANDSRFMQDAIGHAEYEFPCPPTGSYYLVDLGYTIGIAFLLPTQEGLDVRNSDASIVGDARVGSEGNEEAFNPCAQRAMAEYCDAITAAMWTDYTANCD</sequence>
<dbReference type="Pfam" id="PF13359">
    <property type="entry name" value="DDE_Tnp_4"/>
    <property type="match status" value="1"/>
</dbReference>
<dbReference type="GO" id="GO:0046872">
    <property type="term" value="F:metal ion binding"/>
    <property type="evidence" value="ECO:0007669"/>
    <property type="project" value="UniProtKB-KW"/>
</dbReference>
<organism evidence="10 11">
    <name type="scientific">Lithocarpus litseifolius</name>
    <dbReference type="NCBI Taxonomy" id="425828"/>
    <lineage>
        <taxon>Eukaryota</taxon>
        <taxon>Viridiplantae</taxon>
        <taxon>Streptophyta</taxon>
        <taxon>Embryophyta</taxon>
        <taxon>Tracheophyta</taxon>
        <taxon>Spermatophyta</taxon>
        <taxon>Magnoliopsida</taxon>
        <taxon>eudicotyledons</taxon>
        <taxon>Gunneridae</taxon>
        <taxon>Pentapetalae</taxon>
        <taxon>rosids</taxon>
        <taxon>fabids</taxon>
        <taxon>Fagales</taxon>
        <taxon>Fagaceae</taxon>
        <taxon>Lithocarpus</taxon>
    </lineage>
</organism>
<dbReference type="PANTHER" id="PTHR22930:SF280">
    <property type="entry name" value="OS11G0202600 PROTEIN"/>
    <property type="match status" value="1"/>
</dbReference>
<evidence type="ECO:0000256" key="1">
    <source>
        <dbReference type="ARBA" id="ARBA00001968"/>
    </source>
</evidence>
<evidence type="ECO:0000256" key="4">
    <source>
        <dbReference type="ARBA" id="ARBA00022722"/>
    </source>
</evidence>
<evidence type="ECO:0000259" key="9">
    <source>
        <dbReference type="Pfam" id="PF26138"/>
    </source>
</evidence>
<comment type="cofactor">
    <cofactor evidence="1">
        <name>a divalent metal cation</name>
        <dbReference type="ChEBI" id="CHEBI:60240"/>
    </cofactor>
</comment>
<comment type="subcellular location">
    <subcellularLocation>
        <location evidence="2">Nucleus</location>
    </subcellularLocation>
</comment>
<evidence type="ECO:0008006" key="12">
    <source>
        <dbReference type="Google" id="ProtNLM"/>
    </source>
</evidence>
<dbReference type="EMBL" id="JAZDWU010000003">
    <property type="protein sequence ID" value="KAL0008160.1"/>
    <property type="molecule type" value="Genomic_DNA"/>
</dbReference>
<keyword evidence="7" id="KW-0539">Nucleus</keyword>
<comment type="caution">
    <text evidence="10">The sequence shown here is derived from an EMBL/GenBank/DDBJ whole genome shotgun (WGS) entry which is preliminary data.</text>
</comment>
<name>A0AAW2DC24_9ROSI</name>
<keyword evidence="6" id="KW-0378">Hydrolase</keyword>
<reference evidence="10 11" key="1">
    <citation type="submission" date="2024-01" db="EMBL/GenBank/DDBJ databases">
        <title>A telomere-to-telomere, gap-free genome of sweet tea (Lithocarpus litseifolius).</title>
        <authorList>
            <person name="Zhou J."/>
        </authorList>
    </citation>
    <scope>NUCLEOTIDE SEQUENCE [LARGE SCALE GENOMIC DNA]</scope>
    <source>
        <strain evidence="10">Zhou-2022a</strain>
        <tissue evidence="10">Leaf</tissue>
    </source>
</reference>
<evidence type="ECO:0000313" key="10">
    <source>
        <dbReference type="EMBL" id="KAL0008160.1"/>
    </source>
</evidence>
<dbReference type="Pfam" id="PF26138">
    <property type="entry name" value="DUF8040"/>
    <property type="match status" value="1"/>
</dbReference>
<comment type="similarity">
    <text evidence="3">Belongs to the HARBI1 family.</text>
</comment>
<evidence type="ECO:0000256" key="3">
    <source>
        <dbReference type="ARBA" id="ARBA00006958"/>
    </source>
</evidence>
<dbReference type="InterPro" id="IPR058353">
    <property type="entry name" value="DUF8040"/>
</dbReference>
<evidence type="ECO:0000256" key="5">
    <source>
        <dbReference type="ARBA" id="ARBA00022723"/>
    </source>
</evidence>
<dbReference type="AlphaFoldDB" id="A0AAW2DC24"/>
<dbReference type="GO" id="GO:0004518">
    <property type="term" value="F:nuclease activity"/>
    <property type="evidence" value="ECO:0007669"/>
    <property type="project" value="UniProtKB-KW"/>
</dbReference>
<gene>
    <name evidence="10" type="ORF">SO802_009662</name>
</gene>
<evidence type="ECO:0000256" key="6">
    <source>
        <dbReference type="ARBA" id="ARBA00022801"/>
    </source>
</evidence>
<keyword evidence="4" id="KW-0540">Nuclease</keyword>
<dbReference type="GO" id="GO:0005634">
    <property type="term" value="C:nucleus"/>
    <property type="evidence" value="ECO:0007669"/>
    <property type="project" value="UniProtKB-SubCell"/>
</dbReference>
<evidence type="ECO:0000256" key="2">
    <source>
        <dbReference type="ARBA" id="ARBA00004123"/>
    </source>
</evidence>
<evidence type="ECO:0000313" key="11">
    <source>
        <dbReference type="Proteomes" id="UP001459277"/>
    </source>
</evidence>
<keyword evidence="11" id="KW-1185">Reference proteome</keyword>
<proteinExistence type="inferred from homology"/>
<dbReference type="Proteomes" id="UP001459277">
    <property type="component" value="Unassembled WGS sequence"/>
</dbReference>
<dbReference type="PANTHER" id="PTHR22930">
    <property type="match status" value="1"/>
</dbReference>
<protein>
    <recommendedName>
        <fullName evidence="12">DDE Tnp4 domain-containing protein</fullName>
    </recommendedName>
</protein>
<evidence type="ECO:0000259" key="8">
    <source>
        <dbReference type="Pfam" id="PF13359"/>
    </source>
</evidence>
<dbReference type="InterPro" id="IPR027806">
    <property type="entry name" value="HARBI1_dom"/>
</dbReference>
<feature type="domain" description="DDE Tnp4" evidence="8">
    <location>
        <begin position="178"/>
        <end position="271"/>
    </location>
</feature>
<dbReference type="GO" id="GO:0016787">
    <property type="term" value="F:hydrolase activity"/>
    <property type="evidence" value="ECO:0007669"/>
    <property type="project" value="UniProtKB-KW"/>
</dbReference>
<evidence type="ECO:0000256" key="7">
    <source>
        <dbReference type="ARBA" id="ARBA00023242"/>
    </source>
</evidence>